<dbReference type="Proteomes" id="UP001148786">
    <property type="component" value="Unassembled WGS sequence"/>
</dbReference>
<dbReference type="OrthoDB" id="2739946at2759"/>
<proteinExistence type="predicted"/>
<evidence type="ECO:0000313" key="2">
    <source>
        <dbReference type="Proteomes" id="UP001148786"/>
    </source>
</evidence>
<name>A0A9W8N0T1_9AGAR</name>
<reference evidence="1" key="1">
    <citation type="submission" date="2022-07" db="EMBL/GenBank/DDBJ databases">
        <title>Genome Sequence of Agrocybe chaxingu.</title>
        <authorList>
            <person name="Buettner E."/>
        </authorList>
    </citation>
    <scope>NUCLEOTIDE SEQUENCE</scope>
    <source>
        <strain evidence="1">MP-N11</strain>
    </source>
</reference>
<comment type="caution">
    <text evidence="1">The sequence shown here is derived from an EMBL/GenBank/DDBJ whole genome shotgun (WGS) entry which is preliminary data.</text>
</comment>
<keyword evidence="2" id="KW-1185">Reference proteome</keyword>
<dbReference type="AlphaFoldDB" id="A0A9W8N0T1"/>
<evidence type="ECO:0000313" key="1">
    <source>
        <dbReference type="EMBL" id="KAJ3516551.1"/>
    </source>
</evidence>
<organism evidence="1 2">
    <name type="scientific">Agrocybe chaxingu</name>
    <dbReference type="NCBI Taxonomy" id="84603"/>
    <lineage>
        <taxon>Eukaryota</taxon>
        <taxon>Fungi</taxon>
        <taxon>Dikarya</taxon>
        <taxon>Basidiomycota</taxon>
        <taxon>Agaricomycotina</taxon>
        <taxon>Agaricomycetes</taxon>
        <taxon>Agaricomycetidae</taxon>
        <taxon>Agaricales</taxon>
        <taxon>Agaricineae</taxon>
        <taxon>Strophariaceae</taxon>
        <taxon>Agrocybe</taxon>
    </lineage>
</organism>
<gene>
    <name evidence="1" type="ORF">NLJ89_g1067</name>
</gene>
<sequence length="190" mass="22047">MKGKYRGSPQRREQNTKMVRAKAHTECLTFARAYGELCGDPGTSLGSWQKPRISQRTSGRNEIRWRSEGAFRIDDEDPQVRLADEDVYDTKIDFADVKKDEWDIWERRKRNVAEKIDVELMHLARPAKRRGPAKDFEVVQRVRDVIALSEDEVECSDWGDLDLEDEEWQDILDEREVTRSYSAAVRGTGG</sequence>
<dbReference type="EMBL" id="JANKHO010000051">
    <property type="protein sequence ID" value="KAJ3516551.1"/>
    <property type="molecule type" value="Genomic_DNA"/>
</dbReference>
<protein>
    <submittedName>
        <fullName evidence="1">Uncharacterized protein</fullName>
    </submittedName>
</protein>
<accession>A0A9W8N0T1</accession>